<sequence>MRVSDEVVSGGPDDVRRHQTFLRVSERRECRNPLLLLKRSSQTKYDWSNRAKTREVMRHVRKALEYTDEEYKNSRLTDLLSSLEWFVAEREVAGVRVTVSKTEAFLLYGEEVEQV</sequence>
<keyword evidence="2" id="KW-1185">Reference proteome</keyword>
<dbReference type="Proteomes" id="UP000270296">
    <property type="component" value="Unassembled WGS sequence"/>
</dbReference>
<protein>
    <submittedName>
        <fullName evidence="3">IMS_C domain-containing protein</fullName>
    </submittedName>
</protein>
<dbReference type="WBParaSite" id="SBAD_0001129801-mRNA-1">
    <property type="protein sequence ID" value="SBAD_0001129801-mRNA-1"/>
    <property type="gene ID" value="SBAD_0001129801"/>
</dbReference>
<gene>
    <name evidence="1" type="ORF">SBAD_LOCUS10922</name>
</gene>
<reference evidence="1 2" key="2">
    <citation type="submission" date="2018-11" db="EMBL/GenBank/DDBJ databases">
        <authorList>
            <consortium name="Pathogen Informatics"/>
        </authorList>
    </citation>
    <scope>NUCLEOTIDE SEQUENCE [LARGE SCALE GENOMIC DNA]</scope>
</reference>
<organism evidence="3">
    <name type="scientific">Soboliphyme baturini</name>
    <dbReference type="NCBI Taxonomy" id="241478"/>
    <lineage>
        <taxon>Eukaryota</taxon>
        <taxon>Metazoa</taxon>
        <taxon>Ecdysozoa</taxon>
        <taxon>Nematoda</taxon>
        <taxon>Enoplea</taxon>
        <taxon>Dorylaimia</taxon>
        <taxon>Dioctophymatida</taxon>
        <taxon>Dioctophymatoidea</taxon>
        <taxon>Soboliphymatidae</taxon>
        <taxon>Soboliphyme</taxon>
    </lineage>
</organism>
<evidence type="ECO:0000313" key="3">
    <source>
        <dbReference type="WBParaSite" id="SBAD_0001129801-mRNA-1"/>
    </source>
</evidence>
<dbReference type="EMBL" id="UZAM01014792">
    <property type="protein sequence ID" value="VDP35698.1"/>
    <property type="molecule type" value="Genomic_DNA"/>
</dbReference>
<reference evidence="3" key="1">
    <citation type="submission" date="2016-06" db="UniProtKB">
        <authorList>
            <consortium name="WormBaseParasite"/>
        </authorList>
    </citation>
    <scope>IDENTIFICATION</scope>
</reference>
<proteinExistence type="predicted"/>
<accession>A0A183J4X4</accession>
<dbReference type="AlphaFoldDB" id="A0A183J4X4"/>
<evidence type="ECO:0000313" key="2">
    <source>
        <dbReference type="Proteomes" id="UP000270296"/>
    </source>
</evidence>
<evidence type="ECO:0000313" key="1">
    <source>
        <dbReference type="EMBL" id="VDP35698.1"/>
    </source>
</evidence>
<name>A0A183J4X4_9BILA</name>